<name>A0A9N8J7S4_9FLAO</name>
<evidence type="ECO:0008006" key="4">
    <source>
        <dbReference type="Google" id="ProtNLM"/>
    </source>
</evidence>
<accession>A0A9N8J7S4</accession>
<evidence type="ECO:0000313" key="2">
    <source>
        <dbReference type="EMBL" id="CAC9976796.1"/>
    </source>
</evidence>
<reference evidence="2 3" key="1">
    <citation type="submission" date="2020-06" db="EMBL/GenBank/DDBJ databases">
        <authorList>
            <person name="Criscuolo A."/>
        </authorList>
    </citation>
    <scope>NUCLEOTIDE SEQUENCE [LARGE SCALE GENOMIC DNA]</scope>
    <source>
        <strain evidence="2">PXU-55</strain>
    </source>
</reference>
<evidence type="ECO:0000313" key="3">
    <source>
        <dbReference type="Proteomes" id="UP000533639"/>
    </source>
</evidence>
<gene>
    <name evidence="2" type="ORF">FLAPXU55_04524</name>
</gene>
<evidence type="ECO:0000256" key="1">
    <source>
        <dbReference type="SAM" id="Phobius"/>
    </source>
</evidence>
<keyword evidence="3" id="KW-1185">Reference proteome</keyword>
<keyword evidence="1" id="KW-1133">Transmembrane helix</keyword>
<dbReference type="AlphaFoldDB" id="A0A9N8J7S4"/>
<organism evidence="2 3">
    <name type="scientific">Flavobacterium panici</name>
    <dbReference type="NCBI Taxonomy" id="2654843"/>
    <lineage>
        <taxon>Bacteria</taxon>
        <taxon>Pseudomonadati</taxon>
        <taxon>Bacteroidota</taxon>
        <taxon>Flavobacteriia</taxon>
        <taxon>Flavobacteriales</taxon>
        <taxon>Flavobacteriaceae</taxon>
        <taxon>Flavobacterium</taxon>
    </lineage>
</organism>
<keyword evidence="1" id="KW-0472">Membrane</keyword>
<comment type="caution">
    <text evidence="2">The sequence shown here is derived from an EMBL/GenBank/DDBJ whole genome shotgun (WGS) entry which is preliminary data.</text>
</comment>
<protein>
    <recommendedName>
        <fullName evidence="4">DUF4177 domain-containing protein</fullName>
    </recommendedName>
</protein>
<sequence length="61" mass="6843">MQKLITVTTHTNKGGNNFHEEQYPPVNELLEDGYKVVNVYPITTAATGSYMFALVIVLEKN</sequence>
<feature type="transmembrane region" description="Helical" evidence="1">
    <location>
        <begin position="39"/>
        <end position="58"/>
    </location>
</feature>
<dbReference type="EMBL" id="CAIJDE010000064">
    <property type="protein sequence ID" value="CAC9976796.1"/>
    <property type="molecule type" value="Genomic_DNA"/>
</dbReference>
<dbReference type="RefSeq" id="WP_180861530.1">
    <property type="nucleotide sequence ID" value="NZ_CAIJDE010000064.1"/>
</dbReference>
<dbReference type="Proteomes" id="UP000533639">
    <property type="component" value="Unassembled WGS sequence"/>
</dbReference>
<keyword evidence="1" id="KW-0812">Transmembrane</keyword>
<proteinExistence type="predicted"/>